<keyword evidence="20" id="KW-1185">Reference proteome</keyword>
<dbReference type="EC" id="2.3.2.27" evidence="5 18"/>
<evidence type="ECO:0000256" key="14">
    <source>
        <dbReference type="ARBA" id="ARBA00032366"/>
    </source>
</evidence>
<evidence type="ECO:0000256" key="13">
    <source>
        <dbReference type="ARBA" id="ARBA00022833"/>
    </source>
</evidence>
<keyword evidence="13 18" id="KW-0862">Zinc</keyword>
<dbReference type="GO" id="GO:0016567">
    <property type="term" value="P:protein ubiquitination"/>
    <property type="evidence" value="ECO:0007669"/>
    <property type="project" value="UniProtKB-UniPathway"/>
</dbReference>
<dbReference type="InterPro" id="IPR039795">
    <property type="entry name" value="LTN1/Rkr1"/>
</dbReference>
<proteinExistence type="inferred from homology"/>
<dbReference type="PANTHER" id="PTHR12389:SF0">
    <property type="entry name" value="E3 UBIQUITIN-PROTEIN LIGASE LISTERIN"/>
    <property type="match status" value="1"/>
</dbReference>
<dbReference type="SUPFAM" id="SSF48371">
    <property type="entry name" value="ARM repeat"/>
    <property type="match status" value="1"/>
</dbReference>
<dbReference type="SUPFAM" id="SSF57850">
    <property type="entry name" value="RING/U-box"/>
    <property type="match status" value="1"/>
</dbReference>
<comment type="subunit">
    <text evidence="16">Component of the ribosome quality control complex (RQC), composed of at least the E3 ubiquitin ligase ltn1 and nemf. The complex probably also contains tcf25 as well as vcp/p97 and its ubiquitin-binding cofactors. RQC forms a stable complex with 60S ribosomal subunits.</text>
</comment>
<dbReference type="Pfam" id="PF22958">
    <property type="entry name" value="Ltn1_1st"/>
    <property type="match status" value="1"/>
</dbReference>
<dbReference type="WBParaSite" id="SPAL_0000919600.1">
    <property type="protein sequence ID" value="SPAL_0000919600.1"/>
    <property type="gene ID" value="SPAL_0000919600"/>
</dbReference>
<sequence length="1454" mass="168210">MKKGTGGGKIKTASSLRAAENLISKGFSGGFIGFNAVSGGNVDVPVEEGELIIENLGDEYSHELKVLLKKIEKKDKLTKEKGIKEVKEIVMKNDVKENKIIYDAYALMFPKLSGHASPTIRSLSVDLLKILISSLKKDASKKLKLVMPYVLFLTSDMSSQVKRQSDSLIEVCFPGKRNQIFVTFKEQLDDLCMEVISKNHKLMKPQKFVEDETDKQRESRLIAQSLGTLLKLIDTSNDPEYNKKLSEKFSNPVIINHLTSLGSIVKATYLELILKLSKDNEDTFLVTKLPSIILSNLDNDDIPLCKAAFSCFLKFAQNDKYFERVDINKAIIPKIIKIVRRCYIKWSFISDNLLPVFDIICRRNKEKKQYFTESVLDGLLEREIEKKTADSFVQSINEIYKYSMFTCGGDMDMVDYLLEYFKKLLNYCFEVDDCVVTKCVLDLGIWIFKKGKDKQIMGDDKFDMLVDYIVKGLVEKFPKFEDFAVKFYEGSGCEKFKKELLKSPQISTELYLSLTEKKSGDNQNVSLEPLFKRFEETEDQTIKVQILQKSLNESGKEELCEYFEKHLNLDDPFTCLAVIQAIDDNNINKINITTVRNCILVIYNAVGAKQISGLVYESLKHLYKYFDDNVYESAFTSLVKVPSPDVYLALLDLLADGNYHPDIGENLICFLFKILTKIKKTVSQECGEKLRIIYDKYNDGSFDIEEINEIYEKFLRDRKTSRILEFSENAIIVSNCKFMPFLIWDEKFEEYSEFLSMNFYSLLYDEVKEIDYQGCVVDDDIEEVIMLLLKKCLVISKIIENSMGYDEESGKKSTLFVLAFNRVLQLIKQNSYMDDPDMDYVFDIKKFSSDELLLILPSKYKNFPCYYQLLTKKEETEVKVPTSKEIRGLIESGELKDKIYLDDDWEEWLFLYTDDEKKLKSFNYILEIFLQDANIFNITSLENADDFRVCGLVTLFSYAAENIDNLLSDKNTIPLQLYRIAIKLGCDIITKREKAAKEIRGYHTVAENYEIKEWVFVIQSVFPNILKIFLDLNNMSPSFYLSNIHLINSISKCIITLIDQVKTDEIVQEPNMTIEESTKKYIYIFTELMQNKLSAHVQIVAASLFHSVLPLYFYYENKKLVDETKKECENITSEKCVPILPPVITALLKKVNLEELKVENETNGPPTTYIPFELLLWNSLIYFFKTLEDDEKLLYMEALDNELVSIGLGIAMFYLPDVPFSREKSSKKHFKELPKFRNSPDDPYFTLSNYACYVFFQTLKTIPVFIRQWLNLLPNSTKAHIKEYIVKYFSPSIIEDELNNSSTWKEKSGSRLSIKVYKVIKTIEAYYEIEHGSGMNLRVILQDDYPLSLPVVETDKSVVAKKINNKWLMQVSTYISHQNGLVISGLQQWKRNFDKHLEGVENCSICIMIVNSVNNQLPRVKCKQCKHKFHAQCLYKWFDTSNNASCPLCRSEFI</sequence>
<dbReference type="PROSITE" id="PS50089">
    <property type="entry name" value="ZF_RING_2"/>
    <property type="match status" value="1"/>
</dbReference>
<keyword evidence="7" id="KW-0963">Cytoplasm</keyword>
<dbReference type="SMART" id="SM00184">
    <property type="entry name" value="RING"/>
    <property type="match status" value="1"/>
</dbReference>
<evidence type="ECO:0000256" key="6">
    <source>
        <dbReference type="ARBA" id="ARBA00017157"/>
    </source>
</evidence>
<evidence type="ECO:0000256" key="9">
    <source>
        <dbReference type="ARBA" id="ARBA00022723"/>
    </source>
</evidence>
<dbReference type="GO" id="GO:0005829">
    <property type="term" value="C:cytosol"/>
    <property type="evidence" value="ECO:0007669"/>
    <property type="project" value="UniProtKB-SubCell"/>
</dbReference>
<dbReference type="Gene3D" id="3.30.40.10">
    <property type="entry name" value="Zinc/RING finger domain, C3HC4 (zinc finger)"/>
    <property type="match status" value="1"/>
</dbReference>
<keyword evidence="9 18" id="KW-0479">Metal-binding</keyword>
<organism evidence="20 21">
    <name type="scientific">Strongyloides papillosus</name>
    <name type="common">Intestinal threadworm</name>
    <dbReference type="NCBI Taxonomy" id="174720"/>
    <lineage>
        <taxon>Eukaryota</taxon>
        <taxon>Metazoa</taxon>
        <taxon>Ecdysozoa</taxon>
        <taxon>Nematoda</taxon>
        <taxon>Chromadorea</taxon>
        <taxon>Rhabditida</taxon>
        <taxon>Tylenchina</taxon>
        <taxon>Panagrolaimomorpha</taxon>
        <taxon>Strongyloidoidea</taxon>
        <taxon>Strongyloididae</taxon>
        <taxon>Strongyloides</taxon>
    </lineage>
</organism>
<dbReference type="UniPathway" id="UPA00143"/>
<dbReference type="GO" id="GO:0061630">
    <property type="term" value="F:ubiquitin protein ligase activity"/>
    <property type="evidence" value="ECO:0007669"/>
    <property type="project" value="UniProtKB-UniRule"/>
</dbReference>
<dbReference type="CDD" id="cd16491">
    <property type="entry name" value="RING-CH-C4HC3_LTN1"/>
    <property type="match status" value="1"/>
</dbReference>
<comment type="pathway">
    <text evidence="3 18">Protein modification; protein ubiquitination.</text>
</comment>
<keyword evidence="11 17" id="KW-0863">Zinc-finger</keyword>
<evidence type="ECO:0000256" key="3">
    <source>
        <dbReference type="ARBA" id="ARBA00004906"/>
    </source>
</evidence>
<evidence type="ECO:0000256" key="2">
    <source>
        <dbReference type="ARBA" id="ARBA00004514"/>
    </source>
</evidence>
<dbReference type="STRING" id="174720.A0A0N5BTL4"/>
<evidence type="ECO:0000256" key="11">
    <source>
        <dbReference type="ARBA" id="ARBA00022771"/>
    </source>
</evidence>
<keyword evidence="8 18" id="KW-0808">Transferase</keyword>
<evidence type="ECO:0000259" key="19">
    <source>
        <dbReference type="PROSITE" id="PS50089"/>
    </source>
</evidence>
<evidence type="ECO:0000256" key="1">
    <source>
        <dbReference type="ARBA" id="ARBA00000900"/>
    </source>
</evidence>
<dbReference type="Proteomes" id="UP000046392">
    <property type="component" value="Unplaced"/>
</dbReference>
<comment type="catalytic activity">
    <reaction evidence="1 18">
        <text>S-ubiquitinyl-[E2 ubiquitin-conjugating enzyme]-L-cysteine + [acceptor protein]-L-lysine = [E2 ubiquitin-conjugating enzyme]-L-cysteine + N(6)-ubiquitinyl-[acceptor protein]-L-lysine.</text>
        <dbReference type="EC" id="2.3.2.27"/>
    </reaction>
</comment>
<dbReference type="Gene3D" id="1.25.10.10">
    <property type="entry name" value="Leucine-rich Repeat Variant"/>
    <property type="match status" value="1"/>
</dbReference>
<evidence type="ECO:0000256" key="12">
    <source>
        <dbReference type="ARBA" id="ARBA00022786"/>
    </source>
</evidence>
<protein>
    <recommendedName>
        <fullName evidence="6 18">E3 ubiquitin-protein ligase listerin</fullName>
        <ecNumber evidence="5 18">2.3.2.27</ecNumber>
    </recommendedName>
    <alternativeName>
        <fullName evidence="14 18">RING-type E3 ubiquitin transferase listerin</fullName>
    </alternativeName>
</protein>
<evidence type="ECO:0000313" key="20">
    <source>
        <dbReference type="Proteomes" id="UP000046392"/>
    </source>
</evidence>
<evidence type="ECO:0000256" key="18">
    <source>
        <dbReference type="RuleBase" id="RU367090"/>
    </source>
</evidence>
<dbReference type="GO" id="GO:1990116">
    <property type="term" value="P:ribosome-associated ubiquitin-dependent protein catabolic process"/>
    <property type="evidence" value="ECO:0007669"/>
    <property type="project" value="UniProtKB-UniRule"/>
</dbReference>
<dbReference type="Pfam" id="PF23009">
    <property type="entry name" value="UBC_like"/>
    <property type="match status" value="1"/>
</dbReference>
<accession>A0A0N5BTL4</accession>
<dbReference type="Pfam" id="PF13639">
    <property type="entry name" value="zf-RING_2"/>
    <property type="match status" value="1"/>
</dbReference>
<dbReference type="FunFam" id="3.30.40.10:FF:000038">
    <property type="entry name" value="E3 ubiquitin-protein ligase listerin"/>
    <property type="match status" value="1"/>
</dbReference>
<dbReference type="InterPro" id="IPR039804">
    <property type="entry name" value="RING-CH-C4HC3_LTN1"/>
</dbReference>
<keyword evidence="10" id="KW-0677">Repeat</keyword>
<evidence type="ECO:0000256" key="8">
    <source>
        <dbReference type="ARBA" id="ARBA00022679"/>
    </source>
</evidence>
<evidence type="ECO:0000256" key="7">
    <source>
        <dbReference type="ARBA" id="ARBA00022490"/>
    </source>
</evidence>
<dbReference type="InterPro" id="IPR054477">
    <property type="entry name" value="LTN1_E3_ligase_6th"/>
</dbReference>
<keyword evidence="12 18" id="KW-0833">Ubl conjugation pathway</keyword>
<dbReference type="GO" id="GO:0072344">
    <property type="term" value="P:rescue of stalled ribosome"/>
    <property type="evidence" value="ECO:0007669"/>
    <property type="project" value="UniProtKB-UniRule"/>
</dbReference>
<dbReference type="GO" id="GO:1990112">
    <property type="term" value="C:RQC complex"/>
    <property type="evidence" value="ECO:0007669"/>
    <property type="project" value="UniProtKB-UniRule"/>
</dbReference>
<dbReference type="InterPro" id="IPR011989">
    <property type="entry name" value="ARM-like"/>
</dbReference>
<comment type="subcellular location">
    <subcellularLocation>
        <location evidence="2">Cytoplasm</location>
        <location evidence="2">Cytosol</location>
    </subcellularLocation>
</comment>
<dbReference type="GO" id="GO:0008270">
    <property type="term" value="F:zinc ion binding"/>
    <property type="evidence" value="ECO:0007669"/>
    <property type="project" value="UniProtKB-KW"/>
</dbReference>
<comment type="function">
    <text evidence="15">E3 ubiquitin-protein ligase. Component of the ribosome quality control complex (RQC), a ribosome-associated complex that mediates ubiquitination and extraction of incompletely synthesized nascent chains for proteasomal degradation. Ubiquitination leads to vcp/p97 recruitment for extraction and degradation of the incomplete translation product.</text>
</comment>
<dbReference type="Pfam" id="PF22999">
    <property type="entry name" value="LTN1_E3_ligase_6th"/>
    <property type="match status" value="1"/>
</dbReference>
<dbReference type="GO" id="GO:0043023">
    <property type="term" value="F:ribosomal large subunit binding"/>
    <property type="evidence" value="ECO:0007669"/>
    <property type="project" value="TreeGrafter"/>
</dbReference>
<dbReference type="InterPro" id="IPR054476">
    <property type="entry name" value="Ltn1_N"/>
</dbReference>
<dbReference type="PANTHER" id="PTHR12389">
    <property type="entry name" value="ZINC FINGER PROTEIN 294"/>
    <property type="match status" value="1"/>
</dbReference>
<dbReference type="InterPro" id="IPR016024">
    <property type="entry name" value="ARM-type_fold"/>
</dbReference>
<evidence type="ECO:0000256" key="10">
    <source>
        <dbReference type="ARBA" id="ARBA00022737"/>
    </source>
</evidence>
<feature type="domain" description="RING-type" evidence="19">
    <location>
        <begin position="1403"/>
        <end position="1450"/>
    </location>
</feature>
<evidence type="ECO:0000256" key="4">
    <source>
        <dbReference type="ARBA" id="ARBA00007997"/>
    </source>
</evidence>
<evidence type="ECO:0000313" key="21">
    <source>
        <dbReference type="WBParaSite" id="SPAL_0000919600.1"/>
    </source>
</evidence>
<evidence type="ECO:0000256" key="16">
    <source>
        <dbReference type="ARBA" id="ARBA00065062"/>
    </source>
</evidence>
<comment type="similarity">
    <text evidence="4 18">Belongs to the LTN1 family.</text>
</comment>
<dbReference type="InterPro" id="IPR013083">
    <property type="entry name" value="Znf_RING/FYVE/PHD"/>
</dbReference>
<dbReference type="InterPro" id="IPR054478">
    <property type="entry name" value="LTN1_UBC"/>
</dbReference>
<evidence type="ECO:0000256" key="17">
    <source>
        <dbReference type="PROSITE-ProRule" id="PRU00175"/>
    </source>
</evidence>
<evidence type="ECO:0000256" key="5">
    <source>
        <dbReference type="ARBA" id="ARBA00012483"/>
    </source>
</evidence>
<dbReference type="InterPro" id="IPR001841">
    <property type="entry name" value="Znf_RING"/>
</dbReference>
<evidence type="ECO:0000256" key="15">
    <source>
        <dbReference type="ARBA" id="ARBA00053497"/>
    </source>
</evidence>
<reference evidence="21" key="1">
    <citation type="submission" date="2017-02" db="UniProtKB">
        <authorList>
            <consortium name="WormBaseParasite"/>
        </authorList>
    </citation>
    <scope>IDENTIFICATION</scope>
</reference>
<name>A0A0N5BTL4_STREA</name>